<comment type="caution">
    <text evidence="3">The sequence shown here is derived from an EMBL/GenBank/DDBJ whole genome shotgun (WGS) entry which is preliminary data.</text>
</comment>
<evidence type="ECO:0000313" key="3">
    <source>
        <dbReference type="EMBL" id="RJF73234.1"/>
    </source>
</evidence>
<dbReference type="OrthoDB" id="9786032at2"/>
<dbReference type="InterPro" id="IPR000086">
    <property type="entry name" value="NUDIX_hydrolase_dom"/>
</dbReference>
<dbReference type="AlphaFoldDB" id="A0A418VAT5"/>
<proteinExistence type="predicted"/>
<dbReference type="GO" id="GO:0016787">
    <property type="term" value="F:hydrolase activity"/>
    <property type="evidence" value="ECO:0007669"/>
    <property type="project" value="UniProtKB-KW"/>
</dbReference>
<protein>
    <submittedName>
        <fullName evidence="3">NUDIX hydrolase</fullName>
    </submittedName>
</protein>
<dbReference type="Proteomes" id="UP000286287">
    <property type="component" value="Unassembled WGS sequence"/>
</dbReference>
<sequence length="165" mass="18841">MFRQQARFYVNARAIIERPGAAGREVLLQQRQKPGEARLLEFPGGQLELFEGMTDALKREVREETGLTVTGFLDALNETRRSTRQAEVQCLTPSFVYQTLRGPVDSVGFFFRVTAEGELTRQGDHAGNHQWIALDDLRQRFDATPEHFDWLTQGALAQYLQQGRE</sequence>
<organism evidence="3 4">
    <name type="scientific">Deinococcus cavernae</name>
    <dbReference type="NCBI Taxonomy" id="2320857"/>
    <lineage>
        <taxon>Bacteria</taxon>
        <taxon>Thermotogati</taxon>
        <taxon>Deinococcota</taxon>
        <taxon>Deinococci</taxon>
        <taxon>Deinococcales</taxon>
        <taxon>Deinococcaceae</taxon>
        <taxon>Deinococcus</taxon>
    </lineage>
</organism>
<keyword evidence="1 3" id="KW-0378">Hydrolase</keyword>
<gene>
    <name evidence="3" type="ORF">D3875_18420</name>
</gene>
<keyword evidence="4" id="KW-1185">Reference proteome</keyword>
<dbReference type="PROSITE" id="PS00893">
    <property type="entry name" value="NUDIX_BOX"/>
    <property type="match status" value="1"/>
</dbReference>
<dbReference type="PROSITE" id="PS51462">
    <property type="entry name" value="NUDIX"/>
    <property type="match status" value="1"/>
</dbReference>
<dbReference type="EMBL" id="QYUJ01000014">
    <property type="protein sequence ID" value="RJF73234.1"/>
    <property type="molecule type" value="Genomic_DNA"/>
</dbReference>
<name>A0A418VAT5_9DEIO</name>
<accession>A0A418VAT5</accession>
<dbReference type="PANTHER" id="PTHR43736">
    <property type="entry name" value="ADP-RIBOSE PYROPHOSPHATASE"/>
    <property type="match status" value="1"/>
</dbReference>
<dbReference type="InterPro" id="IPR020084">
    <property type="entry name" value="NUDIX_hydrolase_CS"/>
</dbReference>
<evidence type="ECO:0000259" key="2">
    <source>
        <dbReference type="PROSITE" id="PS51462"/>
    </source>
</evidence>
<reference evidence="3 4" key="1">
    <citation type="submission" date="2018-09" db="EMBL/GenBank/DDBJ databases">
        <authorList>
            <person name="Zhu H."/>
        </authorList>
    </citation>
    <scope>NUCLEOTIDE SEQUENCE [LARGE SCALE GENOMIC DNA]</scope>
    <source>
        <strain evidence="3 4">K2S05-167</strain>
    </source>
</reference>
<dbReference type="SUPFAM" id="SSF55811">
    <property type="entry name" value="Nudix"/>
    <property type="match status" value="1"/>
</dbReference>
<dbReference type="Gene3D" id="3.90.79.10">
    <property type="entry name" value="Nucleoside Triphosphate Pyrophosphohydrolase"/>
    <property type="match status" value="1"/>
</dbReference>
<dbReference type="PANTHER" id="PTHR43736:SF1">
    <property type="entry name" value="DIHYDRONEOPTERIN TRIPHOSPHATE DIPHOSPHATASE"/>
    <property type="match status" value="1"/>
</dbReference>
<dbReference type="Pfam" id="PF00293">
    <property type="entry name" value="NUDIX"/>
    <property type="match status" value="1"/>
</dbReference>
<evidence type="ECO:0000313" key="4">
    <source>
        <dbReference type="Proteomes" id="UP000286287"/>
    </source>
</evidence>
<dbReference type="InterPro" id="IPR015797">
    <property type="entry name" value="NUDIX_hydrolase-like_dom_sf"/>
</dbReference>
<feature type="domain" description="Nudix hydrolase" evidence="2">
    <location>
        <begin position="7"/>
        <end position="157"/>
    </location>
</feature>
<evidence type="ECO:0000256" key="1">
    <source>
        <dbReference type="ARBA" id="ARBA00022801"/>
    </source>
</evidence>
<dbReference type="RefSeq" id="WP_119765968.1">
    <property type="nucleotide sequence ID" value="NZ_QYUJ01000014.1"/>
</dbReference>